<protein>
    <submittedName>
        <fullName evidence="2">Uncharacterized protein</fullName>
    </submittedName>
</protein>
<organism evidence="1 2">
    <name type="scientific">Ditylenchus dipsaci</name>
    <dbReference type="NCBI Taxonomy" id="166011"/>
    <lineage>
        <taxon>Eukaryota</taxon>
        <taxon>Metazoa</taxon>
        <taxon>Ecdysozoa</taxon>
        <taxon>Nematoda</taxon>
        <taxon>Chromadorea</taxon>
        <taxon>Rhabditida</taxon>
        <taxon>Tylenchina</taxon>
        <taxon>Tylenchomorpha</taxon>
        <taxon>Sphaerularioidea</taxon>
        <taxon>Anguinidae</taxon>
        <taxon>Anguininae</taxon>
        <taxon>Ditylenchus</taxon>
    </lineage>
</organism>
<accession>A0A915DZA8</accession>
<keyword evidence="1" id="KW-1185">Reference proteome</keyword>
<evidence type="ECO:0000313" key="2">
    <source>
        <dbReference type="WBParaSite" id="jg24777"/>
    </source>
</evidence>
<sequence length="126" mass="14099">MTSTIATDKPTGATLSLRQSTTTPFKVFSSHAQELFTLPFYKQWNHTQQPMTPTTHPSKRAVPDRIAEPVNDQINAETATQITSSKNKLKRGWTKFFLKYAPAQCKDTSSTAIIGLQPHRGHENTI</sequence>
<evidence type="ECO:0000313" key="1">
    <source>
        <dbReference type="Proteomes" id="UP000887574"/>
    </source>
</evidence>
<proteinExistence type="predicted"/>
<dbReference type="Proteomes" id="UP000887574">
    <property type="component" value="Unplaced"/>
</dbReference>
<dbReference type="WBParaSite" id="jg24777">
    <property type="protein sequence ID" value="jg24777"/>
    <property type="gene ID" value="jg24777"/>
</dbReference>
<reference evidence="2" key="1">
    <citation type="submission" date="2022-11" db="UniProtKB">
        <authorList>
            <consortium name="WormBaseParasite"/>
        </authorList>
    </citation>
    <scope>IDENTIFICATION</scope>
</reference>
<dbReference type="AlphaFoldDB" id="A0A915DZA8"/>
<name>A0A915DZA8_9BILA</name>